<dbReference type="PROSITE" id="PS51257">
    <property type="entry name" value="PROKAR_LIPOPROTEIN"/>
    <property type="match status" value="1"/>
</dbReference>
<feature type="signal peptide" evidence="1">
    <location>
        <begin position="1"/>
        <end position="19"/>
    </location>
</feature>
<evidence type="ECO:0000313" key="3">
    <source>
        <dbReference type="Proteomes" id="UP000295375"/>
    </source>
</evidence>
<organism evidence="2 3">
    <name type="scientific">Permianibacter aggregans</name>
    <dbReference type="NCBI Taxonomy" id="1510150"/>
    <lineage>
        <taxon>Bacteria</taxon>
        <taxon>Pseudomonadati</taxon>
        <taxon>Pseudomonadota</taxon>
        <taxon>Gammaproteobacteria</taxon>
        <taxon>Pseudomonadales</taxon>
        <taxon>Pseudomonadaceae</taxon>
        <taxon>Permianibacter</taxon>
    </lineage>
</organism>
<dbReference type="RefSeq" id="WP_133590232.1">
    <property type="nucleotide sequence ID" value="NZ_CP037953.1"/>
</dbReference>
<keyword evidence="1" id="KW-0732">Signal</keyword>
<dbReference type="Proteomes" id="UP000295375">
    <property type="component" value="Unassembled WGS sequence"/>
</dbReference>
<keyword evidence="3" id="KW-1185">Reference proteome</keyword>
<accession>A0A4R6UN69</accession>
<sequence>MRMMLGFLVLLFSTNAILACEGPEYRQFDFWLGQWTVYTADGKVAGENDISLREDGCVLQEQYVTAGGYKGESLNIYDKSRQRWHQTWVDNQGGLLQLDGGLQNGAMVLEGMAFIAPDTERLNRISWTPNADGSVRQHWQYQEPSGEWKTVFDGLYKRRQQ</sequence>
<dbReference type="OrthoDB" id="8902597at2"/>
<proteinExistence type="predicted"/>
<evidence type="ECO:0000313" key="2">
    <source>
        <dbReference type="EMBL" id="TDQ48381.1"/>
    </source>
</evidence>
<reference evidence="2 3" key="1">
    <citation type="submission" date="2019-03" db="EMBL/GenBank/DDBJ databases">
        <title>Genomic Encyclopedia of Type Strains, Phase IV (KMG-IV): sequencing the most valuable type-strain genomes for metagenomic binning, comparative biology and taxonomic classification.</title>
        <authorList>
            <person name="Goeker M."/>
        </authorList>
    </citation>
    <scope>NUCLEOTIDE SEQUENCE [LARGE SCALE GENOMIC DNA]</scope>
    <source>
        <strain evidence="2 3">DSM 103792</strain>
    </source>
</reference>
<name>A0A4R6UN69_9GAMM</name>
<dbReference type="EMBL" id="SNYM01000007">
    <property type="protein sequence ID" value="TDQ48381.1"/>
    <property type="molecule type" value="Genomic_DNA"/>
</dbReference>
<gene>
    <name evidence="2" type="ORF">EV696_107117</name>
</gene>
<feature type="chain" id="PRO_5020479690" description="DUF1579 domain-containing protein" evidence="1">
    <location>
        <begin position="20"/>
        <end position="161"/>
    </location>
</feature>
<evidence type="ECO:0000256" key="1">
    <source>
        <dbReference type="SAM" id="SignalP"/>
    </source>
</evidence>
<protein>
    <recommendedName>
        <fullName evidence="4">DUF1579 domain-containing protein</fullName>
    </recommendedName>
</protein>
<evidence type="ECO:0008006" key="4">
    <source>
        <dbReference type="Google" id="ProtNLM"/>
    </source>
</evidence>
<comment type="caution">
    <text evidence="2">The sequence shown here is derived from an EMBL/GenBank/DDBJ whole genome shotgun (WGS) entry which is preliminary data.</text>
</comment>
<dbReference type="AlphaFoldDB" id="A0A4R6UN69"/>